<evidence type="ECO:0000256" key="2">
    <source>
        <dbReference type="SAM" id="SignalP"/>
    </source>
</evidence>
<dbReference type="Gene3D" id="2.70.50.70">
    <property type="match status" value="1"/>
</dbReference>
<feature type="signal peptide" evidence="2">
    <location>
        <begin position="1"/>
        <end position="19"/>
    </location>
</feature>
<proteinExistence type="predicted"/>
<organism evidence="3 4">
    <name type="scientific">Saitozyma podzolica</name>
    <dbReference type="NCBI Taxonomy" id="1890683"/>
    <lineage>
        <taxon>Eukaryota</taxon>
        <taxon>Fungi</taxon>
        <taxon>Dikarya</taxon>
        <taxon>Basidiomycota</taxon>
        <taxon>Agaricomycotina</taxon>
        <taxon>Tremellomycetes</taxon>
        <taxon>Tremellales</taxon>
        <taxon>Trimorphomycetaceae</taxon>
        <taxon>Saitozyma</taxon>
    </lineage>
</organism>
<name>A0A427XTK8_9TREE</name>
<evidence type="ECO:0000313" key="4">
    <source>
        <dbReference type="Proteomes" id="UP000279259"/>
    </source>
</evidence>
<protein>
    <recommendedName>
        <fullName evidence="5">Chitin-binding type-4 domain-containing protein</fullName>
    </recommendedName>
</protein>
<dbReference type="Proteomes" id="UP000279259">
    <property type="component" value="Unassembled WGS sequence"/>
</dbReference>
<accession>A0A427XTK8</accession>
<dbReference type="AlphaFoldDB" id="A0A427XTK8"/>
<feature type="compositionally biased region" description="Basic and acidic residues" evidence="1">
    <location>
        <begin position="298"/>
        <end position="320"/>
    </location>
</feature>
<comment type="caution">
    <text evidence="3">The sequence shown here is derived from an EMBL/GenBank/DDBJ whole genome shotgun (WGS) entry which is preliminary data.</text>
</comment>
<keyword evidence="4" id="KW-1185">Reference proteome</keyword>
<feature type="region of interest" description="Disordered" evidence="1">
    <location>
        <begin position="222"/>
        <end position="338"/>
    </location>
</feature>
<sequence length="338" mass="35273">MAFTRHILASLFAISGAMAHMQLQWPPALHSKFNSATPEEYIDYSMTSPLVTDGTFPCKGFINNPTSLMAPTVTWDAGSTINVTLTGTATHNGGSCQFALSYDNGTTWSTIYSYVGGCMIDTLNYDMQLPSESPSGTAIFAWMWENHSGNREMYMNCAVVDIANGGSGLDSTDYPAPFVANAGVNDCVTIEGIDVVYPNLGKNVQYGGSYASTKPATPAGFTGSNCVPPGQTSSSNSTSSNSSTTSFSAGVAASTSTSASTPSGSAGVGNNAAAVTPSSSTSATASATGTTCKRRKRSAEARSLKHDGMRRSPHSHDRLVRKSTTGRVAAMKAEHIAR</sequence>
<dbReference type="OrthoDB" id="2342176at2759"/>
<feature type="chain" id="PRO_5018978849" description="Chitin-binding type-4 domain-containing protein" evidence="2">
    <location>
        <begin position="20"/>
        <end position="338"/>
    </location>
</feature>
<evidence type="ECO:0008006" key="5">
    <source>
        <dbReference type="Google" id="ProtNLM"/>
    </source>
</evidence>
<dbReference type="PANTHER" id="PTHR36182:SF1">
    <property type="entry name" value="PROTEIN, PUTATIVE (AFU_ORTHOLOGUE AFUA_6G10930)-RELATED"/>
    <property type="match status" value="1"/>
</dbReference>
<evidence type="ECO:0000256" key="1">
    <source>
        <dbReference type="SAM" id="MobiDB-lite"/>
    </source>
</evidence>
<dbReference type="EMBL" id="RSCD01000027">
    <property type="protein sequence ID" value="RSH82256.1"/>
    <property type="molecule type" value="Genomic_DNA"/>
</dbReference>
<dbReference type="PANTHER" id="PTHR36182">
    <property type="entry name" value="PROTEIN, PUTATIVE (AFU_ORTHOLOGUE AFUA_6G10930)-RELATED"/>
    <property type="match status" value="1"/>
</dbReference>
<evidence type="ECO:0000313" key="3">
    <source>
        <dbReference type="EMBL" id="RSH82256.1"/>
    </source>
</evidence>
<keyword evidence="2" id="KW-0732">Signal</keyword>
<reference evidence="3 4" key="1">
    <citation type="submission" date="2018-11" db="EMBL/GenBank/DDBJ databases">
        <title>Genome sequence of Saitozyma podzolica DSM 27192.</title>
        <authorList>
            <person name="Aliyu H."/>
            <person name="Gorte O."/>
            <person name="Ochsenreither K."/>
        </authorList>
    </citation>
    <scope>NUCLEOTIDE SEQUENCE [LARGE SCALE GENOMIC DNA]</scope>
    <source>
        <strain evidence="3 4">DSM 27192</strain>
    </source>
</reference>
<gene>
    <name evidence="3" type="ORF">EHS25_005966</name>
</gene>
<feature type="compositionally biased region" description="Low complexity" evidence="1">
    <location>
        <begin position="232"/>
        <end position="291"/>
    </location>
</feature>